<dbReference type="InterPro" id="IPR007269">
    <property type="entry name" value="ICMT_MeTrfase"/>
</dbReference>
<dbReference type="Gene3D" id="1.20.120.1630">
    <property type="match status" value="1"/>
</dbReference>
<evidence type="ECO:0000256" key="5">
    <source>
        <dbReference type="SAM" id="Phobius"/>
    </source>
</evidence>
<sequence length="151" mass="15995">MVGAALVAAQFGLLAVLAGLALAPGRWPQVDAGLLLAAGVVLGLWALSANRPGNFNIRPQPRDGAVFVHRGPYRWVRHPMYSALLLAGLGAVRMAGGGDEGGSLPALGWVAWLVLLGVLWLKSSVEERALLRVFDGYAAYRQRSGRFLPGL</sequence>
<dbReference type="GO" id="GO:0032259">
    <property type="term" value="P:methylation"/>
    <property type="evidence" value="ECO:0007669"/>
    <property type="project" value="UniProtKB-KW"/>
</dbReference>
<comment type="caution">
    <text evidence="6">The sequence shown here is derived from an EMBL/GenBank/DDBJ whole genome shotgun (WGS) entry which is preliminary data.</text>
</comment>
<evidence type="ECO:0000256" key="2">
    <source>
        <dbReference type="ARBA" id="ARBA00022692"/>
    </source>
</evidence>
<evidence type="ECO:0000313" key="7">
    <source>
        <dbReference type="Proteomes" id="UP000288178"/>
    </source>
</evidence>
<dbReference type="GO" id="GO:0004671">
    <property type="term" value="F:protein C-terminal S-isoprenylcysteine carboxyl O-methyltransferase activity"/>
    <property type="evidence" value="ECO:0007669"/>
    <property type="project" value="InterPro"/>
</dbReference>
<dbReference type="Proteomes" id="UP000288178">
    <property type="component" value="Unassembled WGS sequence"/>
</dbReference>
<feature type="transmembrane region" description="Helical" evidence="5">
    <location>
        <begin position="102"/>
        <end position="121"/>
    </location>
</feature>
<keyword evidence="6" id="KW-0808">Transferase</keyword>
<evidence type="ECO:0000256" key="1">
    <source>
        <dbReference type="ARBA" id="ARBA00004141"/>
    </source>
</evidence>
<evidence type="ECO:0000313" key="6">
    <source>
        <dbReference type="EMBL" id="RVT48515.1"/>
    </source>
</evidence>
<keyword evidence="3 5" id="KW-1133">Transmembrane helix</keyword>
<dbReference type="PANTHER" id="PTHR43847">
    <property type="entry name" value="BLL3993 PROTEIN"/>
    <property type="match status" value="1"/>
</dbReference>
<keyword evidence="2 5" id="KW-0812">Transmembrane</keyword>
<reference evidence="6 7" key="1">
    <citation type="submission" date="2019-01" db="EMBL/GenBank/DDBJ databases">
        <authorList>
            <person name="Chen W.-M."/>
        </authorList>
    </citation>
    <scope>NUCLEOTIDE SEQUENCE [LARGE SCALE GENOMIC DNA]</scope>
    <source>
        <strain evidence="6 7">ICH-3</strain>
    </source>
</reference>
<accession>A0A3S2TJP3</accession>
<evidence type="ECO:0000256" key="3">
    <source>
        <dbReference type="ARBA" id="ARBA00022989"/>
    </source>
</evidence>
<dbReference type="RefSeq" id="WP_128201013.1">
    <property type="nucleotide sequence ID" value="NZ_SACT01000010.1"/>
</dbReference>
<name>A0A3S2TJP3_9BURK</name>
<gene>
    <name evidence="6" type="ORF">ENE75_22810</name>
</gene>
<dbReference type="InterPro" id="IPR052527">
    <property type="entry name" value="Metal_cation-efflux_comp"/>
</dbReference>
<dbReference type="PANTHER" id="PTHR43847:SF1">
    <property type="entry name" value="BLL3993 PROTEIN"/>
    <property type="match status" value="1"/>
</dbReference>
<feature type="transmembrane region" description="Helical" evidence="5">
    <location>
        <begin position="79"/>
        <end position="96"/>
    </location>
</feature>
<comment type="subcellular location">
    <subcellularLocation>
        <location evidence="1">Membrane</location>
        <topology evidence="1">Multi-pass membrane protein</topology>
    </subcellularLocation>
</comment>
<dbReference type="Pfam" id="PF04140">
    <property type="entry name" value="ICMT"/>
    <property type="match status" value="1"/>
</dbReference>
<proteinExistence type="predicted"/>
<dbReference type="AlphaFoldDB" id="A0A3S2TJP3"/>
<protein>
    <submittedName>
        <fullName evidence="6">Isoprenylcysteine carboxylmethyltransferase family protein</fullName>
    </submittedName>
</protein>
<keyword evidence="7" id="KW-1185">Reference proteome</keyword>
<keyword evidence="6" id="KW-0489">Methyltransferase</keyword>
<organism evidence="6 7">
    <name type="scientific">Rubrivivax albus</name>
    <dbReference type="NCBI Taxonomy" id="2499835"/>
    <lineage>
        <taxon>Bacteria</taxon>
        <taxon>Pseudomonadati</taxon>
        <taxon>Pseudomonadota</taxon>
        <taxon>Betaproteobacteria</taxon>
        <taxon>Burkholderiales</taxon>
        <taxon>Sphaerotilaceae</taxon>
        <taxon>Rubrivivax</taxon>
    </lineage>
</organism>
<dbReference type="EMBL" id="SACT01000010">
    <property type="protein sequence ID" value="RVT48515.1"/>
    <property type="molecule type" value="Genomic_DNA"/>
</dbReference>
<dbReference type="GO" id="GO:0016020">
    <property type="term" value="C:membrane"/>
    <property type="evidence" value="ECO:0007669"/>
    <property type="project" value="UniProtKB-SubCell"/>
</dbReference>
<feature type="transmembrane region" description="Helical" evidence="5">
    <location>
        <begin position="32"/>
        <end position="49"/>
    </location>
</feature>
<dbReference type="OrthoDB" id="5293276at2"/>
<evidence type="ECO:0000256" key="4">
    <source>
        <dbReference type="ARBA" id="ARBA00023136"/>
    </source>
</evidence>
<keyword evidence="4 5" id="KW-0472">Membrane</keyword>